<accession>A0ABY1NY36</accession>
<feature type="signal peptide" evidence="1">
    <location>
        <begin position="1"/>
        <end position="22"/>
    </location>
</feature>
<dbReference type="EMBL" id="FXTY01000004">
    <property type="protein sequence ID" value="SMP21637.1"/>
    <property type="molecule type" value="Genomic_DNA"/>
</dbReference>
<proteinExistence type="predicted"/>
<evidence type="ECO:0000256" key="1">
    <source>
        <dbReference type="SAM" id="SignalP"/>
    </source>
</evidence>
<gene>
    <name evidence="2" type="ORF">SAMN06265373_10443</name>
</gene>
<dbReference type="RefSeq" id="WP_283426015.1">
    <property type="nucleotide sequence ID" value="NZ_FXTY01000004.1"/>
</dbReference>
<organism evidence="2 3">
    <name type="scientific">Shimia sagamensis</name>
    <dbReference type="NCBI Taxonomy" id="1566352"/>
    <lineage>
        <taxon>Bacteria</taxon>
        <taxon>Pseudomonadati</taxon>
        <taxon>Pseudomonadota</taxon>
        <taxon>Alphaproteobacteria</taxon>
        <taxon>Rhodobacterales</taxon>
        <taxon>Roseobacteraceae</taxon>
    </lineage>
</organism>
<keyword evidence="3" id="KW-1185">Reference proteome</keyword>
<keyword evidence="1" id="KW-0732">Signal</keyword>
<dbReference type="Proteomes" id="UP001157961">
    <property type="component" value="Unassembled WGS sequence"/>
</dbReference>
<sequence length="124" mass="13318">MKTLRACVVIAGLCLSGVSATAEDDTAGRSLMEQGMELFLKGLQDEIAPTIEGFASLMEEIGPGLQGFLEEMGPKLGAVFSKVEDWSTYHAPEMLPNGDIIMRKKTPEEIGVPDTTENSEGVEL</sequence>
<evidence type="ECO:0008006" key="4">
    <source>
        <dbReference type="Google" id="ProtNLM"/>
    </source>
</evidence>
<reference evidence="2 3" key="1">
    <citation type="submission" date="2017-05" db="EMBL/GenBank/DDBJ databases">
        <authorList>
            <person name="Varghese N."/>
            <person name="Submissions S."/>
        </authorList>
    </citation>
    <scope>NUCLEOTIDE SEQUENCE [LARGE SCALE GENOMIC DNA]</scope>
    <source>
        <strain evidence="2 3">DSM 29734</strain>
    </source>
</reference>
<protein>
    <recommendedName>
        <fullName evidence="4">AAA+ family ATPase</fullName>
    </recommendedName>
</protein>
<evidence type="ECO:0000313" key="2">
    <source>
        <dbReference type="EMBL" id="SMP21637.1"/>
    </source>
</evidence>
<evidence type="ECO:0000313" key="3">
    <source>
        <dbReference type="Proteomes" id="UP001157961"/>
    </source>
</evidence>
<name>A0ABY1NY36_9RHOB</name>
<comment type="caution">
    <text evidence="2">The sequence shown here is derived from an EMBL/GenBank/DDBJ whole genome shotgun (WGS) entry which is preliminary data.</text>
</comment>
<feature type="chain" id="PRO_5046957123" description="AAA+ family ATPase" evidence="1">
    <location>
        <begin position="23"/>
        <end position="124"/>
    </location>
</feature>